<dbReference type="InterPro" id="IPR042228">
    <property type="entry name" value="Dynein_linker_3"/>
</dbReference>
<comment type="subcellular location">
    <subcellularLocation>
        <location evidence="1">Cytoplasm</location>
        <location evidence="1">Cytoskeleton</location>
        <location evidence="1">Cilium axoneme</location>
    </subcellularLocation>
</comment>
<dbReference type="InterPro" id="IPR035699">
    <property type="entry name" value="AAA_6"/>
</dbReference>
<dbReference type="GO" id="GO:0045505">
    <property type="term" value="F:dynein intermediate chain binding"/>
    <property type="evidence" value="ECO:0007669"/>
    <property type="project" value="InterPro"/>
</dbReference>
<dbReference type="GO" id="GO:0051959">
    <property type="term" value="F:dynein light intermediate chain binding"/>
    <property type="evidence" value="ECO:0007669"/>
    <property type="project" value="InterPro"/>
</dbReference>
<dbReference type="FunFam" id="1.20.920.30:FF:000002">
    <property type="entry name" value="Dynein axonemal heavy chain 3"/>
    <property type="match status" value="1"/>
</dbReference>
<dbReference type="SUPFAM" id="SSF52540">
    <property type="entry name" value="P-loop containing nucleoside triphosphate hydrolases"/>
    <property type="match status" value="4"/>
</dbReference>
<sequence>MQVTLPILSHGQKLNYIQQKPGYSLKGGGRAAAPGMGGHSSNVFAMGAASSSRQDRSYYKSLYHFNADVELAEYSLPILSNQQQSVPKHGQNQRLSSGVINSTQLPPINQQKSTSEKRRQGGSYDEEHAIDEMDEDMGMDQVDEMDEEMNGDMDVYGEEEEERMNQSIGFEEFRQVIENNEDESKSKALQARTANFIRKGTPIYEMLIKIKSGEQAISFFAQHGNSTPIKFLNCNRAPVPPHMFRPYDLVVQIDEKALKNDYFTISAQGVVHICPDRNKKIQKGEVVPTEFFSLSDWMQQSTMYNVLTSMKFFKHYLIGKVFNSWKGNVRFKMYNRTRQNLARNLILSRPAFIGTFMDINKTLFEMKSLQTFIVPKVGSKQFELEDFFREQKNEREMVKQHYNDKVEELIKKLDGLVSNVGESRTLREEEDLEHSKMGQQTKNKSMVLQKQEDELKSRVLRLAKRNYHSLGTFIRLIDYMVVETQVKINQESADLILYEMKNTKKYSISTTVSYDTKEVGLSFNPTKNEFFTQFDKILQDMLSVTAEVVRVISHPNFNQFIQGLISDSGPKFKSIVEGSFQYQASKEAIQNRIDQDFKDQLVEIQKIENCREINDFDTTFDFEDFKQLHQDIESIKTWLDKLVKWELSINKNIKTYYQQGFVYILGKKLRDRLTKRVKDEIQNMKQFLFDLADQKSKDIIKALERIKISLGKPQYPLATYVDYVHTLKMCKNQKDNLIEEKKRLEEMNVVLRRYKSKDEMSFNTQHQLLIQKLEIIVQSITEVETLISGAEGSIAESKDNNVEELDKKINEEKEKITNQVERLSSESLMAKNTPSAGALDELNKIKKKFDDSVKRLNQYKTYQEILEINPSGIKEIEDFTKKFDIRHKLWKNRERFAELSKKWYGDAFLELDAQEIVQNVKDYEKDNLILKTQLPRDQKDEVLESLQTEVKAVSIHSNLIQALGNKNMLPRHWNKVFGLLENFTATNLRQFTFQHLLNEGIADHFEKIEEISAMASGEATIEQTLNDIIAIWREMQFTVLNYRDTKDRFIIADVEDTITQLEDNQMSIGTMMGSKHVTEIRAQVEEWEKKLGYIGDVIDEWLTFQRQWMYLENIFNAEDIQKQLPNEAKLFQQVDKFWRDIMMRTKKSPIIIECCSSDALLSKFQNANKTLEDIQKSLEDYLETKRGAFPRFYFLSNDELLEILSQTRNAHAVQPHLRKCFDNIMKIEFKAEKGSKEIVGMWSAEQEYVEFSESVFAEGNVEFWLMNIEKMMVKSLYDFTKKALVEYPENGVERNKWLFDYAAQPVITIDQVKWTNGVTDALAEIMKGKNKKALDEFLEFSLQQLSKMVELVRRDLNRLERAVMGALIVIDIHARDVVKQMIKARVESVNDFEWTRQLRYYWEQEEEKDDCFARQTNTRFAYGYEYLGNGPRLVITPLTDKCYMTLTGALHLNYGGNPQGPAGTGKTETTKDLAKALAIQCVVFNCSDGLDYKMMGRFFSGLSQGGAWACFDEFNRIDIEVLSVIAQQILTIQSAVRAKLPEFEFNEKIIPLNLRFGVFITMNPGYAGRTELPDNLKSLFRPISMMIPDYRLIAQIILYSEGFQNAEELSRKMVQLYKLSSEQLSKQDHYDFGMRAVKSVLVMAGSLRRKESNADENMVLIRAMRDSNVPKFLEHDLPLFEGIVNDLFPGVIVQPFDYGLLQLAIENQLRQRKFQCPPKYVKKVIQLLETMMVRHGVMLVGLTGTGKTTCCKVLAKALFQLFNEGQKDPWYRSVHIDTLNPKSVTMGELFGETNIYTNEWTEGLVSKLVKDAVQALEGDKPDQKRWINFDGPVDALWIENMNTVLDDNKMLCLANGQRIKMPETCTMMFEVQDLRVASPATVSRCGMVYLEPIHLGWEPLIDTWKENMTEVIPANHLETIIKHVRKVFNKMLPFIREECKEIVESANVNLVQSCLNMIQSFFNPENLDLKKITIYPEKVVLTYLVFSMIWSLGGNLHDSSRKAFNNALKSEIIQIMPQFPDGDIFEYGIDVTTHQFEPWIEQITSFEYDPNKSFFEILVPTSDTVKYKFILKTLMFNGYNVLITGETGVGKSVITKDFLFTTPEDIVYAFINFSGKTTTKNLQDAFEGNLEAKRKTLLGPPGGKKMIFFIDDVNMPQLDTYGSQPPCELLRQTIDSTGFYDTKKLIFKQIKDTRFVCACAPPGGGRNAVTPRLFRHFNMIWVPDLSQNSMRTIFTSILKGFLDQNEQSGLNIFAEPIIKASVDIYTKTIKDFLPTPTKCHYTFNLRDLSKVVQGMLMINLENLENKEYLVYLWVHELFRVFRDRLVDDKDRTKFSQLVHEILESYLDMEWQLKDYQDVLFGDFEAGDRQYLKLSETNVLIPRLDEQLELYNNDNPRMNLVFFSDCIQHLARISRVLRQQRGNSLLVGVGGSGRRSMAKLASSMNSMKTISIEITKNYREKEFHEDIKKLLMDSGVNNEPRVFLFSDTQIVKESFLEDINNLLNSGEVPNLFPPEEKAQICDEVAPKAREAKVGENRDQIYAYFVQLCRENLHIVLAFSPVGEMFRNRCRQFPSIINCCTIDWYNPWPSEALYSVAHREYSENEIQLGITDFMDSLCQMSVEIHNSVSASSDRYFAELRRRNYTTPTSYLDLIKTYKEMLKTQRGIVPQKISRYQGGLTRLSETNKMVDDLKAMLIKLRPEIDRKEEETQKLVVDLEKQQKIAAEQEKISEKEEAETQKLFNEVMAIKTDCEGELQKAMPIYREALAALDTLNKGDIIEMKSYPKPPDDLVLVISAVCLLMDVKENWDEGKKLMNNPENFINMLKGFNKDQIKESKLKKLKKYTQDPKFNPSLIEKKSQAGKSICLWCKAIDNYSEVLKIIKPKQEALGKAEGELKVAQDELKTKQASLQKIRDMIAALQANYSASQRKLEDLTRQKEKIEVQLGRAEKLVVGLADESKRWAQQVKVLEVDLVNLIGNIILAAGYISYVGTFTSKYREQLLKEWMQFSKNKKIPFSHDFTVERVLGDPVQIREWNICGLPADNLSVENGIIVTQAKRWPLMIDPQSQGNKWIKNMEKENNMQVIKLSYNKFLQVVENGIRMGQPVLLENIDESLDPSLEPVLQKNLEKIAGQWMLKVGDTMVPYSNDFKFYITTKLSNPHYLPEICIKVTIINFTVTPEGLEDQLLVDVVKYEQPELEQQKDQLVVQLSDFKRQLKELEDKILKLVSEASGDILDDEELIITLDQSKQTSIAINERMVEAEQTAILINENREKYRMVARRGSVLYFVIADLSLIDPMYQYSLEFFSRLFNRRLDKSEKSDQLEKRLSILISDITESFFINICRGLFERDKLLYAFLNSSSILRRSGAISIDEWNFYLRGSSTDFSSFEKDVDYISEAIFFKLLGLEETHYNFKDISQSFKDRVDMVTWKDMLKSEDPHLIPLPQAFEDRLTPFQKLMLIKVMREEKLISGIKEFVKSELGEKFIESPPFDLMGAYSDSMNTTPIIFVLSPGADPITYLVNLAKSKGMELRLKILSLGQGQGRIAEKLIDAGQRAGDWVCLQNCHLSASWMPELEKTQERQNEAEMHPEYRLWLTSMPSRNFPVPVLQSGIKITNEPPKGLKANLKGTFNEVTEEDYESCTKPREYKKLLFALAYFHAVILERRKYGAIGWNIPYEWMNSDFITSKTQLKMYLNEQPDIPYAALNYLCAEVNYGGRVTDDKDIRLIKALLKRYFCAEIMNDNYRLSKLEHYYAPHEGTLSEVKNYINLLPLEDDPEVFGLHPNANITFEQKTVREFMETILLIQPRISGGKAVKTSEEIVQDLARDIVNKLPKRLDKKRANEHTFATTETGQMLSLGVFVGQEIDRFNKLLGVMRSSLINLDKAIEGTVVMSMELEMMFNNFLNNKVPTLWEKVGYPSLKPLSSWVLDLIHRVDFIGKWLYQGPPSTYWLPAFFFPQGFMTATLQQYARKTQTPIDTLAFKTHVREFFEAEVKETPEDGVNIHGLFLQGAKWDFKKKMVDDSDPKVPIIKMPVIWLEPVIEKDVPEEKIYFCPLYKTSVRAGELSTTGHSTNFVLFLHLSSEVPQDYWIRRGAALLCMTDD</sequence>
<accession>A0A078A3U6</accession>
<dbReference type="InterPro" id="IPR024743">
    <property type="entry name" value="Dynein_HC_stalk"/>
</dbReference>
<dbReference type="InterPro" id="IPR042219">
    <property type="entry name" value="AAA_lid_11_sf"/>
</dbReference>
<dbReference type="Gene3D" id="1.10.8.710">
    <property type="match status" value="1"/>
</dbReference>
<feature type="compositionally biased region" description="Polar residues" evidence="15">
    <location>
        <begin position="83"/>
        <end position="113"/>
    </location>
</feature>
<keyword evidence="10" id="KW-0969">Cilium</keyword>
<dbReference type="GO" id="GO:0005874">
    <property type="term" value="C:microtubule"/>
    <property type="evidence" value="ECO:0007669"/>
    <property type="project" value="UniProtKB-KW"/>
</dbReference>
<evidence type="ECO:0000256" key="3">
    <source>
        <dbReference type="ARBA" id="ARBA00022490"/>
    </source>
</evidence>
<dbReference type="Pfam" id="PF03028">
    <property type="entry name" value="Dynein_heavy"/>
    <property type="match status" value="1"/>
</dbReference>
<feature type="compositionally biased region" description="Polar residues" evidence="15">
    <location>
        <begin position="437"/>
        <end position="448"/>
    </location>
</feature>
<dbReference type="InterPro" id="IPR025662">
    <property type="entry name" value="Sigma_54_int_dom_ATP-bd_1"/>
</dbReference>
<dbReference type="Gene3D" id="1.20.58.1120">
    <property type="match status" value="1"/>
</dbReference>
<dbReference type="PROSITE" id="PS00675">
    <property type="entry name" value="SIGMA54_INTERACT_1"/>
    <property type="match status" value="1"/>
</dbReference>
<dbReference type="EMBL" id="CCKQ01005045">
    <property type="protein sequence ID" value="CDW76198.1"/>
    <property type="molecule type" value="Genomic_DNA"/>
</dbReference>
<dbReference type="OrthoDB" id="5593012at2759"/>
<dbReference type="InParanoid" id="A0A078A3U6"/>
<evidence type="ECO:0000259" key="16">
    <source>
        <dbReference type="SMART" id="SM00382"/>
    </source>
</evidence>
<evidence type="ECO:0000256" key="6">
    <source>
        <dbReference type="ARBA" id="ARBA00022741"/>
    </source>
</evidence>
<dbReference type="GO" id="GO:0030286">
    <property type="term" value="C:dynein complex"/>
    <property type="evidence" value="ECO:0007669"/>
    <property type="project" value="UniProtKB-KW"/>
</dbReference>
<dbReference type="Gene3D" id="1.20.920.20">
    <property type="match status" value="1"/>
</dbReference>
<organism evidence="17 18">
    <name type="scientific">Stylonychia lemnae</name>
    <name type="common">Ciliate</name>
    <dbReference type="NCBI Taxonomy" id="5949"/>
    <lineage>
        <taxon>Eukaryota</taxon>
        <taxon>Sar</taxon>
        <taxon>Alveolata</taxon>
        <taxon>Ciliophora</taxon>
        <taxon>Intramacronucleata</taxon>
        <taxon>Spirotrichea</taxon>
        <taxon>Stichotrichia</taxon>
        <taxon>Sporadotrichida</taxon>
        <taxon>Oxytrichidae</taxon>
        <taxon>Stylonychinae</taxon>
        <taxon>Stylonychia</taxon>
    </lineage>
</organism>
<evidence type="ECO:0000256" key="4">
    <source>
        <dbReference type="ARBA" id="ARBA00022701"/>
    </source>
</evidence>
<protein>
    <submittedName>
        <fullName evidence="17">Dynein heavy chain axonemal</fullName>
    </submittedName>
</protein>
<feature type="domain" description="AAA+ ATPase" evidence="16">
    <location>
        <begin position="1733"/>
        <end position="1874"/>
    </location>
</feature>
<dbReference type="GO" id="GO:0008569">
    <property type="term" value="F:minus-end-directed microtubule motor activity"/>
    <property type="evidence" value="ECO:0007669"/>
    <property type="project" value="InterPro"/>
</dbReference>
<dbReference type="Gene3D" id="3.40.50.300">
    <property type="entry name" value="P-loop containing nucleotide triphosphate hydrolases"/>
    <property type="match status" value="5"/>
</dbReference>
<feature type="coiled-coil region" evidence="14">
    <location>
        <begin position="727"/>
        <end position="757"/>
    </location>
</feature>
<dbReference type="InterPro" id="IPR043157">
    <property type="entry name" value="Dynein_AAA1S"/>
</dbReference>
<evidence type="ECO:0000256" key="7">
    <source>
        <dbReference type="ARBA" id="ARBA00022840"/>
    </source>
</evidence>
<dbReference type="GO" id="GO:0005524">
    <property type="term" value="F:ATP binding"/>
    <property type="evidence" value="ECO:0007669"/>
    <property type="project" value="UniProtKB-KW"/>
</dbReference>
<evidence type="ECO:0000313" key="18">
    <source>
        <dbReference type="Proteomes" id="UP000039865"/>
    </source>
</evidence>
<dbReference type="InterPro" id="IPR041658">
    <property type="entry name" value="AAA_lid_11"/>
</dbReference>
<dbReference type="InterPro" id="IPR041466">
    <property type="entry name" value="Dynein_AAA5_ext"/>
</dbReference>
<dbReference type="Gene3D" id="6.10.140.1060">
    <property type="match status" value="1"/>
</dbReference>
<feature type="coiled-coil region" evidence="14">
    <location>
        <begin position="795"/>
        <end position="826"/>
    </location>
</feature>
<dbReference type="Gene3D" id="1.20.1270.280">
    <property type="match status" value="1"/>
</dbReference>
<dbReference type="InterPro" id="IPR024317">
    <property type="entry name" value="Dynein_heavy_chain_D4_dom"/>
</dbReference>
<keyword evidence="6" id="KW-0547">Nucleotide-binding</keyword>
<feature type="coiled-coil region" evidence="14">
    <location>
        <begin position="3200"/>
        <end position="3227"/>
    </location>
</feature>
<dbReference type="InterPro" id="IPR054354">
    <property type="entry name" value="DYNC2H1-like_lid"/>
</dbReference>
<evidence type="ECO:0000256" key="12">
    <source>
        <dbReference type="ARBA" id="ARBA00023212"/>
    </source>
</evidence>
<keyword evidence="9 14" id="KW-0175">Coiled coil</keyword>
<evidence type="ECO:0000256" key="11">
    <source>
        <dbReference type="ARBA" id="ARBA00023175"/>
    </source>
</evidence>
<keyword evidence="5" id="KW-0677">Repeat</keyword>
<dbReference type="FunFam" id="3.10.490.20:FF:000005">
    <property type="entry name" value="Dynein axonemal heavy chain 6"/>
    <property type="match status" value="1"/>
</dbReference>
<dbReference type="Pfam" id="PF18199">
    <property type="entry name" value="Dynein_C"/>
    <property type="match status" value="1"/>
</dbReference>
<dbReference type="FunFam" id="3.40.50.300:FF:000049">
    <property type="entry name" value="Dynein, axonemal, heavy chain 5"/>
    <property type="match status" value="1"/>
</dbReference>
<keyword evidence="3" id="KW-0963">Cytoplasm</keyword>
<dbReference type="Pfam" id="PF12780">
    <property type="entry name" value="AAA_8"/>
    <property type="match status" value="1"/>
</dbReference>
<reference evidence="17 18" key="1">
    <citation type="submission" date="2014-06" db="EMBL/GenBank/DDBJ databases">
        <authorList>
            <person name="Swart Estienne"/>
        </authorList>
    </citation>
    <scope>NUCLEOTIDE SEQUENCE [LARGE SCALE GENOMIC DNA]</scope>
    <source>
        <strain evidence="17 18">130c</strain>
    </source>
</reference>
<proteinExistence type="inferred from homology"/>
<feature type="compositionally biased region" description="Basic and acidic residues" evidence="15">
    <location>
        <begin position="114"/>
        <end position="131"/>
    </location>
</feature>
<keyword evidence="8" id="KW-0243">Dynein</keyword>
<dbReference type="Pfam" id="PF18198">
    <property type="entry name" value="AAA_lid_11"/>
    <property type="match status" value="1"/>
</dbReference>
<dbReference type="Pfam" id="PF08393">
    <property type="entry name" value="DHC_N2"/>
    <property type="match status" value="1"/>
</dbReference>
<name>A0A078A3U6_STYLE</name>
<dbReference type="PANTHER" id="PTHR22878:SF68">
    <property type="entry name" value="DYNEIN HEAVY CHAIN 6, AXONEMAL-LIKE"/>
    <property type="match status" value="1"/>
</dbReference>
<feature type="coiled-coil region" evidence="14">
    <location>
        <begin position="2887"/>
        <end position="2949"/>
    </location>
</feature>
<dbReference type="InterPro" id="IPR043160">
    <property type="entry name" value="Dynein_C_barrel"/>
</dbReference>
<keyword evidence="11" id="KW-0505">Motor protein</keyword>
<dbReference type="InterPro" id="IPR041228">
    <property type="entry name" value="Dynein_C"/>
</dbReference>
<dbReference type="Gene3D" id="1.20.140.100">
    <property type="entry name" value="Dynein heavy chain, N-terminal domain 2"/>
    <property type="match status" value="1"/>
</dbReference>
<dbReference type="InterPro" id="IPR027417">
    <property type="entry name" value="P-loop_NTPase"/>
</dbReference>
<keyword evidence="4" id="KW-0493">Microtubule</keyword>
<feature type="region of interest" description="Disordered" evidence="15">
    <location>
        <begin position="425"/>
        <end position="448"/>
    </location>
</feature>
<dbReference type="FunFam" id="1.20.140.100:FF:000004">
    <property type="entry name" value="Dynein axonemal heavy chain 6"/>
    <property type="match status" value="1"/>
</dbReference>
<dbReference type="Gene3D" id="3.10.490.20">
    <property type="match status" value="1"/>
</dbReference>
<evidence type="ECO:0000256" key="9">
    <source>
        <dbReference type="ARBA" id="ARBA00023054"/>
    </source>
</evidence>
<dbReference type="Gene3D" id="1.10.472.130">
    <property type="match status" value="1"/>
</dbReference>
<dbReference type="FunFam" id="3.40.50.300:FF:002429">
    <property type="entry name" value="Dynein heavy chain, putative"/>
    <property type="match status" value="1"/>
</dbReference>
<feature type="domain" description="AAA+ ATPase" evidence="16">
    <location>
        <begin position="2077"/>
        <end position="2223"/>
    </location>
</feature>
<dbReference type="FunFam" id="1.10.8.720:FF:000001">
    <property type="entry name" value="dynein heavy chain 7, axonemal"/>
    <property type="match status" value="1"/>
</dbReference>
<dbReference type="Gene3D" id="1.10.8.1220">
    <property type="match status" value="1"/>
</dbReference>
<dbReference type="InterPro" id="IPR035706">
    <property type="entry name" value="AAA_9"/>
</dbReference>
<dbReference type="Pfam" id="PF12777">
    <property type="entry name" value="MT"/>
    <property type="match status" value="1"/>
</dbReference>
<dbReference type="OMA" id="NWMYLEF"/>
<dbReference type="Pfam" id="PF22597">
    <property type="entry name" value="DYN_lid"/>
    <property type="match status" value="1"/>
</dbReference>
<dbReference type="FunFam" id="1.20.58.1120:FF:000001">
    <property type="entry name" value="dynein heavy chain 2, axonemal"/>
    <property type="match status" value="1"/>
</dbReference>
<keyword evidence="18" id="KW-1185">Reference proteome</keyword>
<dbReference type="Proteomes" id="UP000039865">
    <property type="component" value="Unassembled WGS sequence"/>
</dbReference>
<evidence type="ECO:0000313" key="17">
    <source>
        <dbReference type="EMBL" id="CDW76198.1"/>
    </source>
</evidence>
<gene>
    <name evidence="17" type="primary">Contig8602.g9186</name>
    <name evidence="17" type="ORF">STYLEM_5197</name>
</gene>
<dbReference type="Gene3D" id="1.10.8.720">
    <property type="entry name" value="Region D6 of dynein motor"/>
    <property type="match status" value="1"/>
</dbReference>
<evidence type="ECO:0000256" key="13">
    <source>
        <dbReference type="ARBA" id="ARBA00023273"/>
    </source>
</evidence>
<dbReference type="Gene3D" id="3.20.180.20">
    <property type="entry name" value="Dynein heavy chain, N-terminal domain 2"/>
    <property type="match status" value="1"/>
</dbReference>
<dbReference type="Gene3D" id="1.20.920.30">
    <property type="match status" value="1"/>
</dbReference>
<dbReference type="FunFam" id="1.20.920.20:FF:000001">
    <property type="entry name" value="dynein heavy chain 2, axonemal"/>
    <property type="match status" value="1"/>
</dbReference>
<dbReference type="FunFam" id="1.10.8.710:FF:000004">
    <property type="entry name" value="Dynein axonemal heavy chain 6"/>
    <property type="match status" value="1"/>
</dbReference>
<dbReference type="GO" id="GO:0005930">
    <property type="term" value="C:axoneme"/>
    <property type="evidence" value="ECO:0007669"/>
    <property type="project" value="UniProtKB-SubCell"/>
</dbReference>
<dbReference type="InterPro" id="IPR042222">
    <property type="entry name" value="Dynein_2_N"/>
</dbReference>
<keyword evidence="7" id="KW-0067">ATP-binding</keyword>
<dbReference type="SMART" id="SM00382">
    <property type="entry name" value="AAA"/>
    <property type="match status" value="3"/>
</dbReference>
<dbReference type="FunFam" id="3.40.50.300:FF:002141">
    <property type="entry name" value="Dynein heavy chain"/>
    <property type="match status" value="1"/>
</dbReference>
<dbReference type="InterPro" id="IPR004273">
    <property type="entry name" value="Dynein_heavy_D6_P-loop"/>
</dbReference>
<dbReference type="Pfam" id="PF12781">
    <property type="entry name" value="AAA_9"/>
    <property type="match status" value="1"/>
</dbReference>
<dbReference type="GO" id="GO:0007018">
    <property type="term" value="P:microtubule-based movement"/>
    <property type="evidence" value="ECO:0007669"/>
    <property type="project" value="InterPro"/>
</dbReference>
<dbReference type="PANTHER" id="PTHR22878">
    <property type="entry name" value="DYNEIN HEAVY CHAIN 6, AXONEMAL-LIKE-RELATED"/>
    <property type="match status" value="1"/>
</dbReference>
<dbReference type="InterPro" id="IPR026983">
    <property type="entry name" value="DHC"/>
</dbReference>
<evidence type="ECO:0000256" key="2">
    <source>
        <dbReference type="ARBA" id="ARBA00008887"/>
    </source>
</evidence>
<keyword evidence="13" id="KW-0966">Cell projection</keyword>
<dbReference type="FunFam" id="3.40.50.300:FF:000044">
    <property type="entry name" value="Dynein heavy chain 5, axonemal"/>
    <property type="match status" value="1"/>
</dbReference>
<feature type="region of interest" description="Disordered" evidence="15">
    <location>
        <begin position="83"/>
        <end position="132"/>
    </location>
</feature>
<feature type="domain" description="AAA+ ATPase" evidence="16">
    <location>
        <begin position="1454"/>
        <end position="1591"/>
    </location>
</feature>
<evidence type="ECO:0000256" key="10">
    <source>
        <dbReference type="ARBA" id="ARBA00023069"/>
    </source>
</evidence>
<comment type="similarity">
    <text evidence="2">Belongs to the dynein heavy chain family.</text>
</comment>
<evidence type="ECO:0000256" key="14">
    <source>
        <dbReference type="SAM" id="Coils"/>
    </source>
</evidence>
<dbReference type="Pfam" id="PF12774">
    <property type="entry name" value="AAA_6"/>
    <property type="match status" value="1"/>
</dbReference>
<dbReference type="FunFam" id="3.40.50.300:FF:000362">
    <property type="entry name" value="Dynein, axonemal, heavy chain 6"/>
    <property type="match status" value="1"/>
</dbReference>
<dbReference type="InterPro" id="IPR013602">
    <property type="entry name" value="Dynein_heavy_linker"/>
</dbReference>
<dbReference type="Pfam" id="PF17852">
    <property type="entry name" value="Dynein_AAA_lid"/>
    <property type="match status" value="1"/>
</dbReference>
<dbReference type="Gene3D" id="1.10.287.2620">
    <property type="match status" value="1"/>
</dbReference>
<dbReference type="FunFam" id="3.20.180.20:FF:000003">
    <property type="entry name" value="Dynein heavy chain 12, axonemal"/>
    <property type="match status" value="1"/>
</dbReference>
<evidence type="ECO:0000256" key="8">
    <source>
        <dbReference type="ARBA" id="ARBA00023017"/>
    </source>
</evidence>
<keyword evidence="12" id="KW-0206">Cytoskeleton</keyword>
<evidence type="ECO:0000256" key="1">
    <source>
        <dbReference type="ARBA" id="ARBA00004430"/>
    </source>
</evidence>
<dbReference type="InterPro" id="IPR003593">
    <property type="entry name" value="AAA+_ATPase"/>
</dbReference>
<evidence type="ECO:0000256" key="15">
    <source>
        <dbReference type="SAM" id="MobiDB-lite"/>
    </source>
</evidence>
<dbReference type="Pfam" id="PF12775">
    <property type="entry name" value="AAA_7"/>
    <property type="match status" value="1"/>
</dbReference>
<dbReference type="FunFam" id="1.10.8.1220:FF:000001">
    <property type="entry name" value="Dynein axonemal heavy chain 5"/>
    <property type="match status" value="1"/>
</dbReference>
<evidence type="ECO:0000256" key="5">
    <source>
        <dbReference type="ARBA" id="ARBA00022737"/>
    </source>
</evidence>